<keyword evidence="10" id="KW-1185">Reference proteome</keyword>
<evidence type="ECO:0000256" key="7">
    <source>
        <dbReference type="SAM" id="MobiDB-lite"/>
    </source>
</evidence>
<keyword evidence="1" id="KW-0813">Transport</keyword>
<dbReference type="PRINTS" id="PR00607">
    <property type="entry name" value="CYTCHROMECIE"/>
</dbReference>
<evidence type="ECO:0000256" key="1">
    <source>
        <dbReference type="ARBA" id="ARBA00022448"/>
    </source>
</evidence>
<accession>A0ABR5TGM8</accession>
<evidence type="ECO:0000256" key="6">
    <source>
        <dbReference type="PROSITE-ProRule" id="PRU00433"/>
    </source>
</evidence>
<evidence type="ECO:0000256" key="2">
    <source>
        <dbReference type="ARBA" id="ARBA00022617"/>
    </source>
</evidence>
<proteinExistence type="predicted"/>
<organism evidence="9 10">
    <name type="scientific">Burkholderia savannae</name>
    <dbReference type="NCBI Taxonomy" id="1637837"/>
    <lineage>
        <taxon>Bacteria</taxon>
        <taxon>Pseudomonadati</taxon>
        <taxon>Pseudomonadota</taxon>
        <taxon>Betaproteobacteria</taxon>
        <taxon>Burkholderiales</taxon>
        <taxon>Burkholderiaceae</taxon>
        <taxon>Burkholderia</taxon>
        <taxon>pseudomallei group</taxon>
    </lineage>
</organism>
<dbReference type="Gene3D" id="1.10.760.10">
    <property type="entry name" value="Cytochrome c-like domain"/>
    <property type="match status" value="1"/>
</dbReference>
<evidence type="ECO:0000313" key="9">
    <source>
        <dbReference type="EMBL" id="KWZ43034.1"/>
    </source>
</evidence>
<dbReference type="InterPro" id="IPR002323">
    <property type="entry name" value="Cyt_CIE"/>
</dbReference>
<dbReference type="Proteomes" id="UP000070255">
    <property type="component" value="Unassembled WGS sequence"/>
</dbReference>
<dbReference type="EMBL" id="LNJQ01000001">
    <property type="protein sequence ID" value="KWZ43034.1"/>
    <property type="molecule type" value="Genomic_DNA"/>
</dbReference>
<keyword evidence="5 6" id="KW-0408">Iron</keyword>
<evidence type="ECO:0000256" key="4">
    <source>
        <dbReference type="ARBA" id="ARBA00022982"/>
    </source>
</evidence>
<dbReference type="InterPro" id="IPR009056">
    <property type="entry name" value="Cyt_c-like_dom"/>
</dbReference>
<keyword evidence="2 6" id="KW-0349">Heme</keyword>
<dbReference type="RefSeq" id="WP_060821813.1">
    <property type="nucleotide sequence ID" value="NZ_LNJQ01000001.1"/>
</dbReference>
<dbReference type="Pfam" id="PF13442">
    <property type="entry name" value="Cytochrome_CBB3"/>
    <property type="match status" value="1"/>
</dbReference>
<comment type="caution">
    <text evidence="9">The sequence shown here is derived from an EMBL/GenBank/DDBJ whole genome shotgun (WGS) entry which is preliminary data.</text>
</comment>
<reference evidence="9 10" key="1">
    <citation type="submission" date="2015-11" db="EMBL/GenBank/DDBJ databases">
        <authorList>
            <person name="Sahl J."/>
            <person name="Wagner D."/>
            <person name="Keim P."/>
        </authorList>
    </citation>
    <scope>NUCLEOTIDE SEQUENCE [LARGE SCALE GENOMIC DNA]</scope>
    <source>
        <strain evidence="9 10">BDU18</strain>
    </source>
</reference>
<dbReference type="PROSITE" id="PS51257">
    <property type="entry name" value="PROKAR_LIPOPROTEIN"/>
    <property type="match status" value="1"/>
</dbReference>
<gene>
    <name evidence="9" type="ORF">WS72_09280</name>
</gene>
<feature type="region of interest" description="Disordered" evidence="7">
    <location>
        <begin position="53"/>
        <end position="91"/>
    </location>
</feature>
<keyword evidence="4" id="KW-0249">Electron transport</keyword>
<dbReference type="PANTHER" id="PTHR40942">
    <property type="match status" value="1"/>
</dbReference>
<dbReference type="SUPFAM" id="SSF46626">
    <property type="entry name" value="Cytochrome c"/>
    <property type="match status" value="1"/>
</dbReference>
<feature type="compositionally biased region" description="Low complexity" evidence="7">
    <location>
        <begin position="73"/>
        <end position="91"/>
    </location>
</feature>
<feature type="compositionally biased region" description="Low complexity" evidence="7">
    <location>
        <begin position="53"/>
        <end position="65"/>
    </location>
</feature>
<dbReference type="PROSITE" id="PS51007">
    <property type="entry name" value="CYTC"/>
    <property type="match status" value="1"/>
</dbReference>
<evidence type="ECO:0000259" key="8">
    <source>
        <dbReference type="PROSITE" id="PS51007"/>
    </source>
</evidence>
<evidence type="ECO:0000256" key="5">
    <source>
        <dbReference type="ARBA" id="ARBA00023004"/>
    </source>
</evidence>
<dbReference type="PANTHER" id="PTHR40942:SF4">
    <property type="entry name" value="CYTOCHROME C5"/>
    <property type="match status" value="1"/>
</dbReference>
<sequence length="175" mass="16843">MKIRNLSIAAVGFALALGLSGCGKRDGGAPPAASSASIAPAASVTVDASAGASAGAASAPSATPAAPAPSSDPAPAANAAAAAPTTAADAPNPAGEKVFKSVCFMCHQTGAAGAPIAGNKDDWAPRIAQGKPTLYKHALEGFTGGKGTMPPRGGNPSLKDNEVEAAVDFMVAKAH</sequence>
<name>A0ABR5TGM8_9BURK</name>
<keyword evidence="3 6" id="KW-0479">Metal-binding</keyword>
<feature type="domain" description="Cytochrome c" evidence="8">
    <location>
        <begin position="90"/>
        <end position="174"/>
    </location>
</feature>
<dbReference type="InterPro" id="IPR036909">
    <property type="entry name" value="Cyt_c-like_dom_sf"/>
</dbReference>
<evidence type="ECO:0000313" key="10">
    <source>
        <dbReference type="Proteomes" id="UP000070255"/>
    </source>
</evidence>
<protein>
    <submittedName>
        <fullName evidence="9">Cytochrome C</fullName>
    </submittedName>
</protein>
<evidence type="ECO:0000256" key="3">
    <source>
        <dbReference type="ARBA" id="ARBA00022723"/>
    </source>
</evidence>